<accession>A0A7X6FSG7</accession>
<keyword evidence="1" id="KW-0812">Transmembrane</keyword>
<gene>
    <name evidence="2" type="ORF">F9K91_10440</name>
    <name evidence="3" type="ORF">HGG76_10605</name>
</gene>
<dbReference type="RefSeq" id="WP_151677758.1">
    <property type="nucleotide sequence ID" value="NZ_WBWA01000008.1"/>
</dbReference>
<dbReference type="AlphaFoldDB" id="A0A7X6FSG7"/>
<keyword evidence="1" id="KW-1133">Transmembrane helix</keyword>
<name>A0A7X6FSG7_9HYPH</name>
<sequence>MDKTVPAGAALLLDFIYRTDAGKAPPDCYQVIFGNRQNRLAKPITQMTLGDLVDAQKNWSSKAWVKRNWGYSTASSAAGAAQFMLATLQGLSKELGLRGTQVFDANLQDRLAFHLLKRRGYEEYVAGKISRTEFGKRLAQEWASLPVLAATKGAHRDLKRGESFYSGDGLNKQLVTPAKVEAVLNKVKTAGDVQPAIVIPEVVTVEKPVMADPGELGKKPSKSKTVWTWAGAGIMSAISGAGSFLGGLDWRVQLLFSAAIIGFAIYGIKRRADLFKAVKDLKADIG</sequence>
<keyword evidence="4" id="KW-1185">Reference proteome</keyword>
<reference evidence="3 5" key="2">
    <citation type="submission" date="2020-04" db="EMBL/GenBank/DDBJ databases">
        <title>Whole genome sequencing of clinical and environmental type strains of Ochrobactrum.</title>
        <authorList>
            <person name="Dharne M."/>
        </authorList>
    </citation>
    <scope>NUCLEOTIDE SEQUENCE [LARGE SCALE GENOMIC DNA]</scope>
    <source>
        <strain evidence="3 5">DSM 13340</strain>
    </source>
</reference>
<evidence type="ECO:0000313" key="3">
    <source>
        <dbReference type="EMBL" id="NKW09849.1"/>
    </source>
</evidence>
<comment type="caution">
    <text evidence="3">The sequence shown here is derived from an EMBL/GenBank/DDBJ whole genome shotgun (WGS) entry which is preliminary data.</text>
</comment>
<evidence type="ECO:0000313" key="2">
    <source>
        <dbReference type="EMBL" id="KAB2665149.1"/>
    </source>
</evidence>
<protein>
    <submittedName>
        <fullName evidence="3">Glycoside hydrolase family 104 protein</fullName>
    </submittedName>
</protein>
<feature type="transmembrane region" description="Helical" evidence="1">
    <location>
        <begin position="250"/>
        <end position="268"/>
    </location>
</feature>
<feature type="transmembrane region" description="Helical" evidence="1">
    <location>
        <begin position="226"/>
        <end position="244"/>
    </location>
</feature>
<dbReference type="Gene3D" id="1.10.530.10">
    <property type="match status" value="1"/>
</dbReference>
<dbReference type="EMBL" id="WBWA01000008">
    <property type="protein sequence ID" value="KAB2665149.1"/>
    <property type="molecule type" value="Genomic_DNA"/>
</dbReference>
<dbReference type="EMBL" id="JAAXZB010000001">
    <property type="protein sequence ID" value="NKW09849.1"/>
    <property type="molecule type" value="Genomic_DNA"/>
</dbReference>
<evidence type="ECO:0000313" key="4">
    <source>
        <dbReference type="Proteomes" id="UP000430843"/>
    </source>
</evidence>
<keyword evidence="1" id="KW-0472">Membrane</keyword>
<keyword evidence="3" id="KW-0378">Hydrolase</keyword>
<dbReference type="GO" id="GO:0016787">
    <property type="term" value="F:hydrolase activity"/>
    <property type="evidence" value="ECO:0007669"/>
    <property type="project" value="UniProtKB-KW"/>
</dbReference>
<evidence type="ECO:0000313" key="5">
    <source>
        <dbReference type="Proteomes" id="UP000558475"/>
    </source>
</evidence>
<dbReference type="InterPro" id="IPR023346">
    <property type="entry name" value="Lysozyme-like_dom_sf"/>
</dbReference>
<evidence type="ECO:0000256" key="1">
    <source>
        <dbReference type="SAM" id="Phobius"/>
    </source>
</evidence>
<dbReference type="Proteomes" id="UP000430843">
    <property type="component" value="Unassembled WGS sequence"/>
</dbReference>
<proteinExistence type="predicted"/>
<reference evidence="2 4" key="1">
    <citation type="submission" date="2019-09" db="EMBL/GenBank/DDBJ databases">
        <title>Taxonomic organization of the family Brucellaceae based on a phylogenomic approach.</title>
        <authorList>
            <person name="Leclercq S."/>
            <person name="Cloeckaert A."/>
            <person name="Zygmunt M.S."/>
        </authorList>
    </citation>
    <scope>NUCLEOTIDE SEQUENCE [LARGE SCALE GENOMIC DNA]</scope>
    <source>
        <strain evidence="2 4">LMG 18957</strain>
    </source>
</reference>
<dbReference type="Proteomes" id="UP000558475">
    <property type="component" value="Unassembled WGS sequence"/>
</dbReference>
<organism evidence="3 5">
    <name type="scientific">Brucella tritici</name>
    <dbReference type="NCBI Taxonomy" id="94626"/>
    <lineage>
        <taxon>Bacteria</taxon>
        <taxon>Pseudomonadati</taxon>
        <taxon>Pseudomonadota</taxon>
        <taxon>Alphaproteobacteria</taxon>
        <taxon>Hyphomicrobiales</taxon>
        <taxon>Brucellaceae</taxon>
        <taxon>Brucella/Ochrobactrum group</taxon>
        <taxon>Brucella</taxon>
    </lineage>
</organism>
<dbReference type="SUPFAM" id="SSF53955">
    <property type="entry name" value="Lysozyme-like"/>
    <property type="match status" value="1"/>
</dbReference>